<gene>
    <name evidence="4" type="ORF">QWY20_15895</name>
</gene>
<sequence>MKLFSYVLLGGILLAKPVYASNVLHEYFELAIGSFDTAQQAVKDDRYAEITWHIAEIWPGNKDVRWTYAENWAPNAERPYRQRITRFKIAEDGSIKADGFFLPDPEAFMGAWQEPERFATLLPEMLQPVAGCTVLLVKTGVQRFEGSTQGRQCRNNHRGASYMISQTQVSVEGFVNWDRGFNADGELVWGPAAGGYQFRPVGVNQCNEPVIMVVYGEIADRAGFGRYVGALAESGLYQKYQAYHLAFSPALAQMEGNPPASRGMVLARFPCLQAAKDFWYSDAYQAIIPYRQGVAEFEVSFLRELPIPNYIH</sequence>
<dbReference type="InterPro" id="IPR010404">
    <property type="entry name" value="CpcT/CpeT"/>
</dbReference>
<keyword evidence="5" id="KW-1185">Reference proteome</keyword>
<keyword evidence="2 4" id="KW-0456">Lyase</keyword>
<proteinExistence type="inferred from homology"/>
<dbReference type="InterPro" id="IPR010753">
    <property type="entry name" value="DUF1330"/>
</dbReference>
<dbReference type="GO" id="GO:0016829">
    <property type="term" value="F:lyase activity"/>
    <property type="evidence" value="ECO:0007669"/>
    <property type="project" value="UniProtKB-KW"/>
</dbReference>
<dbReference type="PANTHER" id="PTHR35137">
    <property type="entry name" value="CHROMOPHORE LYASE CRL, CHLOROPLASTIC"/>
    <property type="match status" value="1"/>
</dbReference>
<reference evidence="4 5" key="1">
    <citation type="submission" date="2023-07" db="EMBL/GenBank/DDBJ databases">
        <title>Alkalimonas sp., MEB108 novel, alkaliphilic bacterium isolated from Lonar Lake, India.</title>
        <authorList>
            <person name="Joshi A."/>
            <person name="Thite S."/>
        </authorList>
    </citation>
    <scope>NUCLEOTIDE SEQUENCE [LARGE SCALE GENOMIC DNA]</scope>
    <source>
        <strain evidence="4 5">MEB108</strain>
    </source>
</reference>
<dbReference type="Proteomes" id="UP001336314">
    <property type="component" value="Unassembled WGS sequence"/>
</dbReference>
<protein>
    <submittedName>
        <fullName evidence="4">CpcT/CpeT family chromophore lyase</fullName>
    </submittedName>
</protein>
<evidence type="ECO:0000313" key="5">
    <source>
        <dbReference type="Proteomes" id="UP001336314"/>
    </source>
</evidence>
<evidence type="ECO:0000313" key="4">
    <source>
        <dbReference type="EMBL" id="MEE2002940.1"/>
    </source>
</evidence>
<dbReference type="SUPFAM" id="SSF54909">
    <property type="entry name" value="Dimeric alpha+beta barrel"/>
    <property type="match status" value="1"/>
</dbReference>
<dbReference type="Pfam" id="PF06206">
    <property type="entry name" value="CpeT"/>
    <property type="match status" value="1"/>
</dbReference>
<evidence type="ECO:0000256" key="2">
    <source>
        <dbReference type="ARBA" id="ARBA00023239"/>
    </source>
</evidence>
<name>A0ABU7J9N9_9GAMM</name>
<organism evidence="4 5">
    <name type="scientific">Alkalimonas cellulosilytica</name>
    <dbReference type="NCBI Taxonomy" id="3058395"/>
    <lineage>
        <taxon>Bacteria</taxon>
        <taxon>Pseudomonadati</taxon>
        <taxon>Pseudomonadota</taxon>
        <taxon>Gammaproteobacteria</taxon>
        <taxon>Alkalimonas</taxon>
    </lineage>
</organism>
<dbReference type="InterPro" id="IPR038672">
    <property type="entry name" value="CpcT/CpeT_sf"/>
</dbReference>
<dbReference type="PANTHER" id="PTHR35137:SF1">
    <property type="entry name" value="CHROMOPHORE LYASE CRL, CHLOROPLASTIC"/>
    <property type="match status" value="1"/>
</dbReference>
<evidence type="ECO:0000259" key="3">
    <source>
        <dbReference type="Pfam" id="PF07045"/>
    </source>
</evidence>
<dbReference type="Gene3D" id="3.30.70.100">
    <property type="match status" value="1"/>
</dbReference>
<comment type="caution">
    <text evidence="4">The sequence shown here is derived from an EMBL/GenBank/DDBJ whole genome shotgun (WGS) entry which is preliminary data.</text>
</comment>
<feature type="domain" description="DUF1330" evidence="3">
    <location>
        <begin position="215"/>
        <end position="303"/>
    </location>
</feature>
<dbReference type="EMBL" id="JAUHLI010000018">
    <property type="protein sequence ID" value="MEE2002940.1"/>
    <property type="molecule type" value="Genomic_DNA"/>
</dbReference>
<dbReference type="Gene3D" id="2.40.128.590">
    <property type="entry name" value="CpcT/CpeT domain"/>
    <property type="match status" value="1"/>
</dbReference>
<dbReference type="RefSeq" id="WP_330129988.1">
    <property type="nucleotide sequence ID" value="NZ_JAUHLI010000018.1"/>
</dbReference>
<evidence type="ECO:0000256" key="1">
    <source>
        <dbReference type="ARBA" id="ARBA00008206"/>
    </source>
</evidence>
<dbReference type="CDD" id="cd16338">
    <property type="entry name" value="CpcT"/>
    <property type="match status" value="1"/>
</dbReference>
<dbReference type="InterPro" id="IPR011008">
    <property type="entry name" value="Dimeric_a/b-barrel"/>
</dbReference>
<dbReference type="Pfam" id="PF07045">
    <property type="entry name" value="DUF1330"/>
    <property type="match status" value="1"/>
</dbReference>
<comment type="similarity">
    <text evidence="1">Belongs to the CpcT/CpeT biliprotein lyase family.</text>
</comment>
<accession>A0ABU7J9N9</accession>